<gene>
    <name evidence="2" type="ORF">E6C27_scaffold20G001480</name>
</gene>
<evidence type="ECO:0000313" key="3">
    <source>
        <dbReference type="Proteomes" id="UP000321393"/>
    </source>
</evidence>
<comment type="caution">
    <text evidence="2">The sequence shown here is derived from an EMBL/GenBank/DDBJ whole genome shotgun (WGS) entry which is preliminary data.</text>
</comment>
<feature type="region of interest" description="Disordered" evidence="1">
    <location>
        <begin position="198"/>
        <end position="269"/>
    </location>
</feature>
<proteinExistence type="predicted"/>
<name>A0A5A7T1P5_CUCMM</name>
<organism evidence="2 3">
    <name type="scientific">Cucumis melo var. makuwa</name>
    <name type="common">Oriental melon</name>
    <dbReference type="NCBI Taxonomy" id="1194695"/>
    <lineage>
        <taxon>Eukaryota</taxon>
        <taxon>Viridiplantae</taxon>
        <taxon>Streptophyta</taxon>
        <taxon>Embryophyta</taxon>
        <taxon>Tracheophyta</taxon>
        <taxon>Spermatophyta</taxon>
        <taxon>Magnoliopsida</taxon>
        <taxon>eudicotyledons</taxon>
        <taxon>Gunneridae</taxon>
        <taxon>Pentapetalae</taxon>
        <taxon>rosids</taxon>
        <taxon>fabids</taxon>
        <taxon>Cucurbitales</taxon>
        <taxon>Cucurbitaceae</taxon>
        <taxon>Benincaseae</taxon>
        <taxon>Cucumis</taxon>
    </lineage>
</organism>
<protein>
    <submittedName>
        <fullName evidence="2">Mitochondrial protein</fullName>
    </submittedName>
</protein>
<dbReference type="Proteomes" id="UP000321393">
    <property type="component" value="Unassembled WGS sequence"/>
</dbReference>
<accession>A0A5A7T1P5</accession>
<reference evidence="2 3" key="1">
    <citation type="submission" date="2019-08" db="EMBL/GenBank/DDBJ databases">
        <title>Draft genome sequences of two oriental melons (Cucumis melo L. var makuwa).</title>
        <authorList>
            <person name="Kwon S.-Y."/>
        </authorList>
    </citation>
    <scope>NUCLEOTIDE SEQUENCE [LARGE SCALE GENOMIC DNA]</scope>
    <source>
        <strain evidence="3">cv. SW 3</strain>
        <tissue evidence="2">Leaf</tissue>
    </source>
</reference>
<feature type="compositionally biased region" description="Polar residues" evidence="1">
    <location>
        <begin position="209"/>
        <end position="218"/>
    </location>
</feature>
<dbReference type="AlphaFoldDB" id="A0A5A7T1P5"/>
<dbReference type="EMBL" id="SSTE01019218">
    <property type="protein sequence ID" value="KAA0036843.1"/>
    <property type="molecule type" value="Genomic_DNA"/>
</dbReference>
<sequence>MLHQEQNIAKLDAYKEHHSPKVQHSIFKFHQGSFKCKTGDFTNASSISRIALLLFHIQVQSSKASLMLPHIQAPKLHRCFLKFKLEGFIDVSTYSSLKASLMLSHICNYASSSKCRCSKLYLISNMLQPRRSSSQICCSQEDCHLKYVAAEKIISNIAIEKIIISNMLQQRRSSSSIDGNTSWPPTLQMIMVQLRKDDNGAALPPPLQDDNNGTTLSPLLQDDDDGGVAPPPSLQDEDDSATLPPPLQKDDGTAPRRSRWGKSTSVSPR</sequence>
<evidence type="ECO:0000256" key="1">
    <source>
        <dbReference type="SAM" id="MobiDB-lite"/>
    </source>
</evidence>
<evidence type="ECO:0000313" key="2">
    <source>
        <dbReference type="EMBL" id="KAA0036843.1"/>
    </source>
</evidence>